<dbReference type="PROSITE" id="PS50173">
    <property type="entry name" value="UMUC"/>
    <property type="match status" value="1"/>
</dbReference>
<dbReference type="GO" id="GO:0042276">
    <property type="term" value="P:error-prone translesion synthesis"/>
    <property type="evidence" value="ECO:0007669"/>
    <property type="project" value="TreeGrafter"/>
</dbReference>
<dbReference type="SUPFAM" id="SSF56672">
    <property type="entry name" value="DNA/RNA polymerases"/>
    <property type="match status" value="1"/>
</dbReference>
<dbReference type="FunFam" id="3.30.1490.100:FF:000004">
    <property type="entry name" value="DNA polymerase IV"/>
    <property type="match status" value="1"/>
</dbReference>
<dbReference type="InterPro" id="IPR018325">
    <property type="entry name" value="Rad4/PNGase_transGLS-fold"/>
</dbReference>
<keyword evidence="10" id="KW-0234">DNA repair</keyword>
<dbReference type="GO" id="GO:0003684">
    <property type="term" value="F:damaged DNA binding"/>
    <property type="evidence" value="ECO:0007669"/>
    <property type="project" value="InterPro"/>
</dbReference>
<feature type="region of interest" description="Disordered" evidence="12">
    <location>
        <begin position="726"/>
        <end position="758"/>
    </location>
</feature>
<dbReference type="InterPro" id="IPR018327">
    <property type="entry name" value="BHD_2"/>
</dbReference>
<keyword evidence="9" id="KW-0239">DNA-directed DNA polymerase</keyword>
<dbReference type="WBParaSite" id="TCONS_00013818.p1">
    <property type="protein sequence ID" value="TCONS_00013818.p1"/>
    <property type="gene ID" value="XLOC_008743"/>
</dbReference>
<dbReference type="InterPro" id="IPR018328">
    <property type="entry name" value="Rad4_beta-hairpin_dom3"/>
</dbReference>
<proteinExistence type="predicted"/>
<feature type="region of interest" description="Disordered" evidence="12">
    <location>
        <begin position="601"/>
        <end position="632"/>
    </location>
</feature>
<dbReference type="Gene3D" id="1.10.150.20">
    <property type="entry name" value="5' to 3' exonuclease, C-terminal subdomain"/>
    <property type="match status" value="1"/>
</dbReference>
<evidence type="ECO:0000256" key="10">
    <source>
        <dbReference type="ARBA" id="ARBA00023204"/>
    </source>
</evidence>
<dbReference type="Gene3D" id="3.30.70.270">
    <property type="match status" value="1"/>
</dbReference>
<accession>A0AAF5DJ32</accession>
<keyword evidence="7" id="KW-0227">DNA damage</keyword>
<dbReference type="SUPFAM" id="SSF100879">
    <property type="entry name" value="Lesion bypass DNA polymerase (Y-family), little finger domain"/>
    <property type="match status" value="1"/>
</dbReference>
<evidence type="ECO:0000256" key="6">
    <source>
        <dbReference type="ARBA" id="ARBA00022723"/>
    </source>
</evidence>
<evidence type="ECO:0000256" key="1">
    <source>
        <dbReference type="ARBA" id="ARBA00012417"/>
    </source>
</evidence>
<dbReference type="InterPro" id="IPR036775">
    <property type="entry name" value="DNA_pol_Y-fam_lit_finger_sf"/>
</dbReference>
<dbReference type="SMART" id="SM01031">
    <property type="entry name" value="BHD_2"/>
    <property type="match status" value="1"/>
</dbReference>
<dbReference type="Pfam" id="PF10405">
    <property type="entry name" value="BHD_3"/>
    <property type="match status" value="1"/>
</dbReference>
<evidence type="ECO:0000256" key="2">
    <source>
        <dbReference type="ARBA" id="ARBA00016178"/>
    </source>
</evidence>
<keyword evidence="13" id="KW-1133">Transmembrane helix</keyword>
<dbReference type="InterPro" id="IPR018326">
    <property type="entry name" value="Rad4_beta-hairpin_dom1"/>
</dbReference>
<comment type="catalytic activity">
    <reaction evidence="11">
        <text>DNA(n) + a 2'-deoxyribonucleoside 5'-triphosphate = DNA(n+1) + diphosphate</text>
        <dbReference type="Rhea" id="RHEA:22508"/>
        <dbReference type="Rhea" id="RHEA-COMP:17339"/>
        <dbReference type="Rhea" id="RHEA-COMP:17340"/>
        <dbReference type="ChEBI" id="CHEBI:33019"/>
        <dbReference type="ChEBI" id="CHEBI:61560"/>
        <dbReference type="ChEBI" id="CHEBI:173112"/>
        <dbReference type="EC" id="2.7.7.7"/>
    </reaction>
</comment>
<dbReference type="Pfam" id="PF10403">
    <property type="entry name" value="BHD_1"/>
    <property type="match status" value="1"/>
</dbReference>
<dbReference type="InterPro" id="IPR036985">
    <property type="entry name" value="Transglutaminase-like_sf"/>
</dbReference>
<dbReference type="Gene3D" id="2.20.20.110">
    <property type="entry name" value="Rad4, beta-hairpin domain BHD1"/>
    <property type="match status" value="1"/>
</dbReference>
<evidence type="ECO:0000256" key="3">
    <source>
        <dbReference type="ARBA" id="ARBA00022679"/>
    </source>
</evidence>
<keyword evidence="15" id="KW-1185">Reference proteome</keyword>
<dbReference type="Proteomes" id="UP000035681">
    <property type="component" value="Unplaced"/>
</dbReference>
<dbReference type="InterPro" id="IPR017961">
    <property type="entry name" value="DNA_pol_Y-fam_little_finger"/>
</dbReference>
<dbReference type="InterPro" id="IPR022880">
    <property type="entry name" value="DNApol_IV"/>
</dbReference>
<dbReference type="InterPro" id="IPR043502">
    <property type="entry name" value="DNA/RNA_pol_sf"/>
</dbReference>
<dbReference type="FunFam" id="3.40.1170.60:FF:000012">
    <property type="entry name" value="Putative DNA-directed polymerase kappa"/>
    <property type="match status" value="1"/>
</dbReference>
<evidence type="ECO:0000256" key="7">
    <source>
        <dbReference type="ARBA" id="ARBA00022763"/>
    </source>
</evidence>
<dbReference type="GO" id="GO:0005634">
    <property type="term" value="C:nucleus"/>
    <property type="evidence" value="ECO:0007669"/>
    <property type="project" value="TreeGrafter"/>
</dbReference>
<dbReference type="InterPro" id="IPR001126">
    <property type="entry name" value="UmuC"/>
</dbReference>
<keyword evidence="13" id="KW-0812">Transmembrane</keyword>
<sequence>NLRIKLMIVNLIFIKCKILLYMAAYYNGNKAGFDGLDKDKIDKIITANSGAKFTDFKSKQEERLNQKVNILKEKISKFSDIEIRKAEKKVDKFIIHQENQRNLDHVMLHIDMDAFYAAVEMRDDPSLRDIPMAVGETSMLSTSNYHARKYGVRSGMPGFIGLKLCPKLKIVSHNFSKYRKASHIVQLIFNEYDPNLSMGSLDEAYMDITNFMMNRKESNILSRKRYKGDCVCRLPLVNDNDEKGICEIQEIKEVCTKCNKERICLLDKIIFGITEAEVVKEIRFRVQQSTGLTCSAGIAANWLLAKICSDINKPNGQFELKRNREEIMEFMRKLHVRKINGIGQQTYGLLKAFDINTCEDIYKNRGILWLAFSEINWTFLINTYLGIGSTIMNSDKNDLKRKSISVERTFKDTGDINECISYLKCACEELIKNLEHHNVRGGYIVVLKCRKDTFERFTRSQSVTNMVSNVDQLFSIAKDLLLKEMSDKKVKYRLIGIGLSRLSFFNDNDDPENLLFTDNEFKKKVCSFSEEVDVSDSDIIYIQDTNKELLGFTNKKENDEDIIVINSIKNNLTEESVDHQKRKSKKRPIMVMTLYHLKMRTRQTKKKSTKTDNYVLSSESSNSNDLSDEYNPETEYKKKSICKRMSDVDNNKVLKKVYSNKKQFKPSENSMIQLKNNNKEGNNKEIETLSDKEDVDNLEFVYKINFTDVKKLDDIDDNKVLKKISNNKKRPGLNKKSPVSVKKSKKKTKDNEIEVLSNEDNDEEVDNLKFENKMKSIDKKKSDNMANDEGLKEIFSNKKKSGVDKKTSVLSKKEVQNKEMEISSDEDDWEDVDLEEDMITINLNGKTLDPAEERKKRLAAIKRRENLEKKNKIKGEHVKTIVDVLENMCRGFITFKNNLINYHDVIKKIVILKDNSIENKIKNFLNNIDNYIETLEEKVKIELSCPAEIKKELKKVFYSFIFLNIININCRVCSPCNPPSLLLNVKRPKFEGEKRYFFIEVFNKQKKEWIPIDIMSGDIKILNVEAFKDPNILYIFSIDFNGTFRDVTGRYTRSFIFHKFRQSRMPIEFLKETFRIYNESETTETYFDDLENILLLKNLEKQGFPENISDFKGHPLYCLDKDILKAEAVWPPDTKPIGKVGKYNVYLRDSIKPLYTSIKLLMEGLDVKKDEKPIKIVDRIPRASDSPDMPDPDKKPLYGEWQTEKYKTPELVDGKILPNKYGNIYVFKPWMIPKDCIHLKGYTDYKKYADEINIQVVPAVVGFETKGGFTYPVCNGFVVQKKDANTLITYLDQNKEKIQKAKKGREANKAKRLIERQINHANIYNPTQE</sequence>
<evidence type="ECO:0000256" key="8">
    <source>
        <dbReference type="ARBA" id="ARBA00022842"/>
    </source>
</evidence>
<dbReference type="Pfam" id="PF00817">
    <property type="entry name" value="IMS"/>
    <property type="match status" value="1"/>
</dbReference>
<feature type="transmembrane region" description="Helical" evidence="13">
    <location>
        <begin position="7"/>
        <end position="26"/>
    </location>
</feature>
<feature type="compositionally biased region" description="Low complexity" evidence="12">
    <location>
        <begin position="616"/>
        <end position="625"/>
    </location>
</feature>
<dbReference type="EC" id="2.7.7.7" evidence="1"/>
<dbReference type="InterPro" id="IPR042488">
    <property type="entry name" value="Rad4_BHD3_sf"/>
</dbReference>
<dbReference type="CDD" id="cd03586">
    <property type="entry name" value="PolY_Pol_IV_kappa"/>
    <property type="match status" value="1"/>
</dbReference>
<keyword evidence="13" id="KW-0472">Membrane</keyword>
<dbReference type="GO" id="GO:0003887">
    <property type="term" value="F:DNA-directed DNA polymerase activity"/>
    <property type="evidence" value="ECO:0007669"/>
    <property type="project" value="UniProtKB-KW"/>
</dbReference>
<dbReference type="PANTHER" id="PTHR11076:SF33">
    <property type="entry name" value="DNA POLYMERASE KAPPA"/>
    <property type="match status" value="1"/>
</dbReference>
<evidence type="ECO:0000256" key="13">
    <source>
        <dbReference type="SAM" id="Phobius"/>
    </source>
</evidence>
<dbReference type="SUPFAM" id="SSF54001">
    <property type="entry name" value="Cysteine proteinases"/>
    <property type="match status" value="1"/>
</dbReference>
<name>A0AAF5DJ32_STRER</name>
<dbReference type="GO" id="GO:0006260">
    <property type="term" value="P:DNA replication"/>
    <property type="evidence" value="ECO:0007669"/>
    <property type="project" value="UniProtKB-KW"/>
</dbReference>
<dbReference type="Gene3D" id="1.10.150.810">
    <property type="match status" value="1"/>
</dbReference>
<evidence type="ECO:0000256" key="12">
    <source>
        <dbReference type="SAM" id="MobiDB-lite"/>
    </source>
</evidence>
<keyword evidence="4" id="KW-0548">Nucleotidyltransferase</keyword>
<dbReference type="InterPro" id="IPR050116">
    <property type="entry name" value="DNA_polymerase-Y"/>
</dbReference>
<dbReference type="SMART" id="SM01030">
    <property type="entry name" value="BHD_1"/>
    <property type="match status" value="1"/>
</dbReference>
<evidence type="ECO:0000256" key="5">
    <source>
        <dbReference type="ARBA" id="ARBA00022705"/>
    </source>
</evidence>
<evidence type="ECO:0000256" key="9">
    <source>
        <dbReference type="ARBA" id="ARBA00022932"/>
    </source>
</evidence>
<keyword evidence="6" id="KW-0479">Metal-binding</keyword>
<dbReference type="Gene3D" id="3.40.1170.60">
    <property type="match status" value="1"/>
</dbReference>
<keyword evidence="3" id="KW-0808">Transferase</keyword>
<keyword evidence="8" id="KW-0460">Magnesium</keyword>
<dbReference type="Gene3D" id="3.90.260.10">
    <property type="entry name" value="Transglutaminase-like"/>
    <property type="match status" value="1"/>
</dbReference>
<evidence type="ECO:0000313" key="15">
    <source>
        <dbReference type="Proteomes" id="UP000035681"/>
    </source>
</evidence>
<dbReference type="Pfam" id="PF03835">
    <property type="entry name" value="Rad4"/>
    <property type="match status" value="1"/>
</dbReference>
<dbReference type="PANTHER" id="PTHR11076">
    <property type="entry name" value="DNA REPAIR POLYMERASE UMUC / TRANSFERASE FAMILY MEMBER"/>
    <property type="match status" value="1"/>
</dbReference>
<dbReference type="Pfam" id="PF11799">
    <property type="entry name" value="IMS_C"/>
    <property type="match status" value="1"/>
</dbReference>
<evidence type="ECO:0000313" key="16">
    <source>
        <dbReference type="WBParaSite" id="TCONS_00013818.p1"/>
    </source>
</evidence>
<keyword evidence="5" id="KW-0235">DNA replication</keyword>
<evidence type="ECO:0000259" key="14">
    <source>
        <dbReference type="PROSITE" id="PS50173"/>
    </source>
</evidence>
<dbReference type="Gene3D" id="3.30.70.2460">
    <property type="entry name" value="Rad4, beta-hairpin domain BHD3"/>
    <property type="match status" value="1"/>
</dbReference>
<feature type="domain" description="UmuC" evidence="14">
    <location>
        <begin position="107"/>
        <end position="343"/>
    </location>
</feature>
<dbReference type="InterPro" id="IPR038765">
    <property type="entry name" value="Papain-like_cys_pep_sf"/>
</dbReference>
<evidence type="ECO:0000256" key="11">
    <source>
        <dbReference type="ARBA" id="ARBA00049244"/>
    </source>
</evidence>
<dbReference type="SMART" id="SM01032">
    <property type="entry name" value="BHD_3"/>
    <property type="match status" value="1"/>
</dbReference>
<dbReference type="GO" id="GO:0046872">
    <property type="term" value="F:metal ion binding"/>
    <property type="evidence" value="ECO:0007669"/>
    <property type="project" value="UniProtKB-KW"/>
</dbReference>
<dbReference type="AlphaFoldDB" id="A0AAF5DJ32"/>
<organism evidence="15 16">
    <name type="scientific">Strongyloides stercoralis</name>
    <name type="common">Threadworm</name>
    <dbReference type="NCBI Taxonomy" id="6248"/>
    <lineage>
        <taxon>Eukaryota</taxon>
        <taxon>Metazoa</taxon>
        <taxon>Ecdysozoa</taxon>
        <taxon>Nematoda</taxon>
        <taxon>Chromadorea</taxon>
        <taxon>Rhabditida</taxon>
        <taxon>Tylenchina</taxon>
        <taxon>Panagrolaimomorpha</taxon>
        <taxon>Strongyloidoidea</taxon>
        <taxon>Strongyloididae</taxon>
        <taxon>Strongyloides</taxon>
    </lineage>
</organism>
<dbReference type="InterPro" id="IPR043128">
    <property type="entry name" value="Rev_trsase/Diguanyl_cyclase"/>
</dbReference>
<evidence type="ECO:0000256" key="4">
    <source>
        <dbReference type="ARBA" id="ARBA00022695"/>
    </source>
</evidence>
<dbReference type="GO" id="GO:0006281">
    <property type="term" value="P:DNA repair"/>
    <property type="evidence" value="ECO:0007669"/>
    <property type="project" value="UniProtKB-KW"/>
</dbReference>
<reference evidence="16" key="1">
    <citation type="submission" date="2024-02" db="UniProtKB">
        <authorList>
            <consortium name="WormBaseParasite"/>
        </authorList>
    </citation>
    <scope>IDENTIFICATION</scope>
</reference>
<dbReference type="Gene3D" id="3.30.1490.100">
    <property type="entry name" value="DNA polymerase, Y-family, little finger domain"/>
    <property type="match status" value="1"/>
</dbReference>
<protein>
    <recommendedName>
        <fullName evidence="2">DNA polymerase kappa</fullName>
        <ecNumber evidence="1">2.7.7.7</ecNumber>
    </recommendedName>
</protein>